<accession>A0A2S2QTW5</accession>
<gene>
    <name evidence="1" type="ORF">g.78301</name>
</gene>
<dbReference type="EMBL" id="GGMS01011359">
    <property type="protein sequence ID" value="MBY80562.1"/>
    <property type="molecule type" value="Transcribed_RNA"/>
</dbReference>
<sequence length="99" mass="11884">MLRGTFQITFSKDLKLSTTTELAKITHKRFHQNLNTHTNLLISQMFTLTLPKNPPCKLKRKWCRDQLKKCNQWVASYHDTHVNLIYVIQICLLYYLYRL</sequence>
<organism evidence="1">
    <name type="scientific">Sipha flava</name>
    <name type="common">yellow sugarcane aphid</name>
    <dbReference type="NCBI Taxonomy" id="143950"/>
    <lineage>
        <taxon>Eukaryota</taxon>
        <taxon>Metazoa</taxon>
        <taxon>Ecdysozoa</taxon>
        <taxon>Arthropoda</taxon>
        <taxon>Hexapoda</taxon>
        <taxon>Insecta</taxon>
        <taxon>Pterygota</taxon>
        <taxon>Neoptera</taxon>
        <taxon>Paraneoptera</taxon>
        <taxon>Hemiptera</taxon>
        <taxon>Sternorrhyncha</taxon>
        <taxon>Aphidomorpha</taxon>
        <taxon>Aphidoidea</taxon>
        <taxon>Aphididae</taxon>
        <taxon>Sipha</taxon>
    </lineage>
</organism>
<dbReference type="AlphaFoldDB" id="A0A2S2QTW5"/>
<proteinExistence type="predicted"/>
<reference evidence="1" key="1">
    <citation type="submission" date="2018-04" db="EMBL/GenBank/DDBJ databases">
        <title>Transcriptome assembly of Sipha flava.</title>
        <authorList>
            <person name="Scully E.D."/>
            <person name="Geib S.M."/>
            <person name="Palmer N.A."/>
            <person name="Koch K."/>
            <person name="Bradshaw J."/>
            <person name="Heng-Moss T."/>
            <person name="Sarath G."/>
        </authorList>
    </citation>
    <scope>NUCLEOTIDE SEQUENCE</scope>
</reference>
<protein>
    <submittedName>
        <fullName evidence="1">Uncharacterized protein</fullName>
    </submittedName>
</protein>
<name>A0A2S2QTW5_9HEMI</name>
<evidence type="ECO:0000313" key="1">
    <source>
        <dbReference type="EMBL" id="MBY80562.1"/>
    </source>
</evidence>